<feature type="non-terminal residue" evidence="10">
    <location>
        <position position="671"/>
    </location>
</feature>
<feature type="transmembrane region" description="Helical" evidence="9">
    <location>
        <begin position="343"/>
        <end position="366"/>
    </location>
</feature>
<dbReference type="OrthoDB" id="6581954at2759"/>
<evidence type="ECO:0000313" key="11">
    <source>
        <dbReference type="Proteomes" id="UP000838878"/>
    </source>
</evidence>
<comment type="subcellular location">
    <subcellularLocation>
        <location evidence="1">Membrane</location>
        <topology evidence="1">Multi-pass membrane protein</topology>
    </subcellularLocation>
</comment>
<dbReference type="PANTHER" id="PTHR11616:SF240">
    <property type="entry name" value="BLOATED TUBULES, ISOFORM B-RELATED"/>
    <property type="match status" value="1"/>
</dbReference>
<feature type="transmembrane region" description="Helical" evidence="9">
    <location>
        <begin position="450"/>
        <end position="472"/>
    </location>
</feature>
<dbReference type="PANTHER" id="PTHR11616">
    <property type="entry name" value="SODIUM/CHLORIDE DEPENDENT TRANSPORTER"/>
    <property type="match status" value="1"/>
</dbReference>
<keyword evidence="11" id="KW-1185">Reference proteome</keyword>
<dbReference type="PROSITE" id="PS50267">
    <property type="entry name" value="NA_NEUROTRAN_SYMP_3"/>
    <property type="match status" value="1"/>
</dbReference>
<feature type="binding site" evidence="8">
    <location>
        <position position="52"/>
    </location>
    <ligand>
        <name>Na(+)</name>
        <dbReference type="ChEBI" id="CHEBI:29101"/>
        <label>1</label>
    </ligand>
</feature>
<evidence type="ECO:0000256" key="5">
    <source>
        <dbReference type="ARBA" id="ARBA00022847"/>
    </source>
</evidence>
<keyword evidence="6 9" id="KW-1133">Transmembrane helix</keyword>
<keyword evidence="8" id="KW-0479">Metal-binding</keyword>
<feature type="transmembrane region" description="Helical" evidence="9">
    <location>
        <begin position="484"/>
        <end position="508"/>
    </location>
</feature>
<evidence type="ECO:0000313" key="10">
    <source>
        <dbReference type="EMBL" id="CAH0714608.1"/>
    </source>
</evidence>
<dbReference type="EMBL" id="OV170221">
    <property type="protein sequence ID" value="CAH0714608.1"/>
    <property type="molecule type" value="Genomic_DNA"/>
</dbReference>
<dbReference type="GO" id="GO:0005886">
    <property type="term" value="C:plasma membrane"/>
    <property type="evidence" value="ECO:0007669"/>
    <property type="project" value="TreeGrafter"/>
</dbReference>
<feature type="transmembrane region" description="Helical" evidence="9">
    <location>
        <begin position="410"/>
        <end position="438"/>
    </location>
</feature>
<dbReference type="InterPro" id="IPR037272">
    <property type="entry name" value="SNS_sf"/>
</dbReference>
<protein>
    <submittedName>
        <fullName evidence="10">Uncharacterized protein</fullName>
    </submittedName>
</protein>
<evidence type="ECO:0000256" key="6">
    <source>
        <dbReference type="ARBA" id="ARBA00022989"/>
    </source>
</evidence>
<dbReference type="GO" id="GO:0046872">
    <property type="term" value="F:metal ion binding"/>
    <property type="evidence" value="ECO:0007669"/>
    <property type="project" value="UniProtKB-KW"/>
</dbReference>
<keyword evidence="8" id="KW-0915">Sodium</keyword>
<feature type="transmembrane region" description="Helical" evidence="9">
    <location>
        <begin position="66"/>
        <end position="86"/>
    </location>
</feature>
<evidence type="ECO:0000256" key="7">
    <source>
        <dbReference type="ARBA" id="ARBA00023136"/>
    </source>
</evidence>
<dbReference type="GO" id="GO:0015375">
    <property type="term" value="F:glycine:sodium symporter activity"/>
    <property type="evidence" value="ECO:0007669"/>
    <property type="project" value="TreeGrafter"/>
</dbReference>
<keyword evidence="4 9" id="KW-0812">Transmembrane</keyword>
<name>A0A8J9V359_9NEOP</name>
<feature type="transmembrane region" description="Helical" evidence="9">
    <location>
        <begin position="255"/>
        <end position="276"/>
    </location>
</feature>
<evidence type="ECO:0000256" key="4">
    <source>
        <dbReference type="ARBA" id="ARBA00022692"/>
    </source>
</evidence>
<keyword evidence="5" id="KW-0769">Symport</keyword>
<dbReference type="Pfam" id="PF00209">
    <property type="entry name" value="SNF"/>
    <property type="match status" value="1"/>
</dbReference>
<sequence length="671" mass="75904">MAVVTRPFGVVPSVRVNGRKARSSQNGWTVRRVIEVIKTQICTIAISFTLFNTVRLPREAFKYGEVPYLVIYSFWLLVVALPTTLLQLAMGQLSQQDAVGVWRAVPILRGVGHLKILTSFLCCVYSLVYTSLSAAYMIWIGKGTFPLKDCTKVHITPNGYENKMNASECFNSTFLAPFTEQPQYLGIMAILIFVLWFFVPIMLYRLRTTLRISLIVLTPLIITIAVVLCIFLSDIRILSNMLESCEHWMPLTQPYMWHSALVQALLSTQIVSGYLVSAGGTVYRESDVRWTSTFISMTNLLTGWLSVFMWQSIGGEETKDNSFIAILVLIYQSSISEKRSKEWPLLAFAIVFISGIITVLTLLYPVYDKLHRIAGDHWRVFACALSALGTALTVTVLAQGMGIAALLDELVVPVLAVFTTVVEIVGFVFIYGWFYLTVDIYFVTGSRLPCFWLVTWWSTPVVLMGVTGWWLRALLRSSWGESQTLWPLGGVFLGILVVMIIMAAVAVAKEEQYNFLTKIASAFRPSRLWGPEEPMARYVWMSQRFANENANSEQEFTHDTKMFNHIMSKYQEKSNKIYEEDWLHATDTYQSSPKVYKKSDFIKNDDTLYDDGAIYAIPTPSTKKKKVDEQFRSPNICIAKGELGGALNCSCNRHFQLNVPDLRNNEVSTSL</sequence>
<keyword evidence="3" id="KW-0813">Transport</keyword>
<feature type="transmembrane region" description="Helical" evidence="9">
    <location>
        <begin position="288"/>
        <end position="310"/>
    </location>
</feature>
<feature type="binding site" evidence="8">
    <location>
        <position position="267"/>
    </location>
    <ligand>
        <name>Na(+)</name>
        <dbReference type="ChEBI" id="CHEBI:29101"/>
        <label>1</label>
    </ligand>
</feature>
<keyword evidence="7 9" id="KW-0472">Membrane</keyword>
<dbReference type="SUPFAM" id="SSF161070">
    <property type="entry name" value="SNF-like"/>
    <property type="match status" value="1"/>
</dbReference>
<proteinExistence type="inferred from homology"/>
<dbReference type="Proteomes" id="UP000838878">
    <property type="component" value="Chromosome 1"/>
</dbReference>
<organism evidence="10 11">
    <name type="scientific">Brenthis ino</name>
    <name type="common">lesser marbled fritillary</name>
    <dbReference type="NCBI Taxonomy" id="405034"/>
    <lineage>
        <taxon>Eukaryota</taxon>
        <taxon>Metazoa</taxon>
        <taxon>Ecdysozoa</taxon>
        <taxon>Arthropoda</taxon>
        <taxon>Hexapoda</taxon>
        <taxon>Insecta</taxon>
        <taxon>Pterygota</taxon>
        <taxon>Neoptera</taxon>
        <taxon>Endopterygota</taxon>
        <taxon>Lepidoptera</taxon>
        <taxon>Glossata</taxon>
        <taxon>Ditrysia</taxon>
        <taxon>Papilionoidea</taxon>
        <taxon>Nymphalidae</taxon>
        <taxon>Heliconiinae</taxon>
        <taxon>Argynnini</taxon>
        <taxon>Brenthis</taxon>
    </lineage>
</organism>
<feature type="transmembrane region" description="Helical" evidence="9">
    <location>
        <begin position="184"/>
        <end position="203"/>
    </location>
</feature>
<feature type="transmembrane region" description="Helical" evidence="9">
    <location>
        <begin position="116"/>
        <end position="139"/>
    </location>
</feature>
<evidence type="ECO:0000256" key="2">
    <source>
        <dbReference type="ARBA" id="ARBA00006459"/>
    </source>
</evidence>
<feature type="binding site" evidence="8">
    <location>
        <position position="299"/>
    </location>
    <ligand>
        <name>Na(+)</name>
        <dbReference type="ChEBI" id="CHEBI:29101"/>
        <label>1</label>
    </ligand>
</feature>
<evidence type="ECO:0000256" key="8">
    <source>
        <dbReference type="PIRSR" id="PIRSR600175-1"/>
    </source>
</evidence>
<comment type="similarity">
    <text evidence="2">Belongs to the sodium:neurotransmitter symporter (SNF) (TC 2.A.22) family.</text>
</comment>
<dbReference type="InterPro" id="IPR000175">
    <property type="entry name" value="Na/ntran_symport"/>
</dbReference>
<dbReference type="AlphaFoldDB" id="A0A8J9V359"/>
<evidence type="ECO:0000256" key="9">
    <source>
        <dbReference type="SAM" id="Phobius"/>
    </source>
</evidence>
<evidence type="ECO:0000256" key="3">
    <source>
        <dbReference type="ARBA" id="ARBA00022448"/>
    </source>
</evidence>
<reference evidence="10" key="1">
    <citation type="submission" date="2021-12" db="EMBL/GenBank/DDBJ databases">
        <authorList>
            <person name="Martin H S."/>
        </authorList>
    </citation>
    <scope>NUCLEOTIDE SEQUENCE</scope>
</reference>
<feature type="transmembrane region" description="Helical" evidence="9">
    <location>
        <begin position="215"/>
        <end position="235"/>
    </location>
</feature>
<feature type="transmembrane region" description="Helical" evidence="9">
    <location>
        <begin position="378"/>
        <end position="398"/>
    </location>
</feature>
<accession>A0A8J9V359</accession>
<gene>
    <name evidence="10" type="ORF">BINO364_LOCUS1637</name>
</gene>
<evidence type="ECO:0000256" key="1">
    <source>
        <dbReference type="ARBA" id="ARBA00004141"/>
    </source>
</evidence>